<evidence type="ECO:0000256" key="1">
    <source>
        <dbReference type="ARBA" id="ARBA00004651"/>
    </source>
</evidence>
<feature type="transmembrane region" description="Helical" evidence="9">
    <location>
        <begin position="118"/>
        <end position="136"/>
    </location>
</feature>
<dbReference type="Proteomes" id="UP000886339">
    <property type="component" value="Unassembled WGS sequence"/>
</dbReference>
<dbReference type="SUPFAM" id="SSF56317">
    <property type="entry name" value="Carbon-nitrogen hydrolase"/>
    <property type="match status" value="1"/>
</dbReference>
<evidence type="ECO:0000256" key="5">
    <source>
        <dbReference type="ARBA" id="ARBA00022692"/>
    </source>
</evidence>
<keyword evidence="7 9" id="KW-0472">Membrane</keyword>
<feature type="transmembrane region" description="Helical" evidence="9">
    <location>
        <begin position="183"/>
        <end position="202"/>
    </location>
</feature>
<dbReference type="PROSITE" id="PS50263">
    <property type="entry name" value="CN_HYDROLASE"/>
    <property type="match status" value="1"/>
</dbReference>
<gene>
    <name evidence="11" type="primary">lnt</name>
    <name evidence="11" type="ORF">ENJ12_03065</name>
</gene>
<dbReference type="GO" id="GO:0016410">
    <property type="term" value="F:N-acyltransferase activity"/>
    <property type="evidence" value="ECO:0007669"/>
    <property type="project" value="InterPro"/>
</dbReference>
<evidence type="ECO:0000313" key="11">
    <source>
        <dbReference type="EMBL" id="HEC05805.1"/>
    </source>
</evidence>
<accession>A0A831RVD2</accession>
<evidence type="ECO:0000259" key="10">
    <source>
        <dbReference type="PROSITE" id="PS50263"/>
    </source>
</evidence>
<dbReference type="InterPro" id="IPR045378">
    <property type="entry name" value="LNT_N"/>
</dbReference>
<dbReference type="AlphaFoldDB" id="A0A831RVD2"/>
<feature type="transmembrane region" description="Helical" evidence="9">
    <location>
        <begin position="12"/>
        <end position="38"/>
    </location>
</feature>
<feature type="transmembrane region" description="Helical" evidence="9">
    <location>
        <begin position="81"/>
        <end position="106"/>
    </location>
</feature>
<keyword evidence="3" id="KW-1003">Cell membrane</keyword>
<evidence type="ECO:0000256" key="9">
    <source>
        <dbReference type="SAM" id="Phobius"/>
    </source>
</evidence>
<organism evidence="11">
    <name type="scientific">Thiolapillus brandeum</name>
    <dbReference type="NCBI Taxonomy" id="1076588"/>
    <lineage>
        <taxon>Bacteria</taxon>
        <taxon>Pseudomonadati</taxon>
        <taxon>Pseudomonadota</taxon>
        <taxon>Gammaproteobacteria</taxon>
        <taxon>Chromatiales</taxon>
        <taxon>Sedimenticolaceae</taxon>
        <taxon>Thiolapillus</taxon>
    </lineage>
</organism>
<name>A0A831RVD2_9GAMM</name>
<evidence type="ECO:0000256" key="4">
    <source>
        <dbReference type="ARBA" id="ARBA00022679"/>
    </source>
</evidence>
<feature type="non-terminal residue" evidence="11">
    <location>
        <position position="311"/>
    </location>
</feature>
<dbReference type="InterPro" id="IPR036526">
    <property type="entry name" value="C-N_Hydrolase_sf"/>
</dbReference>
<feature type="transmembrane region" description="Helical" evidence="9">
    <location>
        <begin position="156"/>
        <end position="176"/>
    </location>
</feature>
<comment type="similarity">
    <text evidence="2">Belongs to the CN hydrolase family. Apolipoprotein N-acyltransferase subfamily.</text>
</comment>
<keyword evidence="4" id="KW-0808">Transferase</keyword>
<evidence type="ECO:0000256" key="7">
    <source>
        <dbReference type="ARBA" id="ARBA00023136"/>
    </source>
</evidence>
<dbReference type="GO" id="GO:0005886">
    <property type="term" value="C:plasma membrane"/>
    <property type="evidence" value="ECO:0007669"/>
    <property type="project" value="UniProtKB-SubCell"/>
</dbReference>
<sequence length="311" mass="34349">MLNSAYRGLIAFVSGCLTVLSFAPFSQGWIALLSLAALFALWRGTTPKQAFGIGWAWGMGCMGLGVFWLHNSIAQFGGVSLPLAILLTLLFAAGLALFPALAGWLARRFFRGEVRQLLLVYPALWVLLEWLRSWLFTGFPWLTLGYSQIDTPLAGYAPLLGVYGVSLMLALAAAALNLWRSPWLLLAPLIWLAGWGLQQIHWTTPDGAPFTATLVQASIPQEKKWLPSQLRPTLEFYVETSKAHPDSRLVIWPETAVPAFADRVEKSFLQPLDTYFRDQSQDLLLGVPVRDAKGQAYNPLISLGASGRGRY</sequence>
<dbReference type="PANTHER" id="PTHR38686">
    <property type="entry name" value="APOLIPOPROTEIN N-ACYLTRANSFERASE"/>
    <property type="match status" value="1"/>
</dbReference>
<evidence type="ECO:0000256" key="8">
    <source>
        <dbReference type="ARBA" id="ARBA00023315"/>
    </source>
</evidence>
<feature type="transmembrane region" description="Helical" evidence="9">
    <location>
        <begin position="50"/>
        <end position="69"/>
    </location>
</feature>
<keyword evidence="5 9" id="KW-0812">Transmembrane</keyword>
<dbReference type="InterPro" id="IPR003010">
    <property type="entry name" value="C-N_Hydrolase"/>
</dbReference>
<protein>
    <submittedName>
        <fullName evidence="11">Apolipoprotein N-acyltransferase</fullName>
    </submittedName>
</protein>
<proteinExistence type="inferred from homology"/>
<keyword evidence="6 9" id="KW-1133">Transmembrane helix</keyword>
<dbReference type="Pfam" id="PF20154">
    <property type="entry name" value="LNT_N"/>
    <property type="match status" value="1"/>
</dbReference>
<evidence type="ECO:0000256" key="6">
    <source>
        <dbReference type="ARBA" id="ARBA00022989"/>
    </source>
</evidence>
<dbReference type="NCBIfam" id="TIGR00546">
    <property type="entry name" value="lnt"/>
    <property type="match status" value="1"/>
</dbReference>
<evidence type="ECO:0000256" key="3">
    <source>
        <dbReference type="ARBA" id="ARBA00022475"/>
    </source>
</evidence>
<keyword evidence="8" id="KW-0012">Acyltransferase</keyword>
<dbReference type="PANTHER" id="PTHR38686:SF1">
    <property type="entry name" value="APOLIPOPROTEIN N-ACYLTRANSFERASE"/>
    <property type="match status" value="1"/>
</dbReference>
<comment type="caution">
    <text evidence="11">The sequence shown here is derived from an EMBL/GenBank/DDBJ whole genome shotgun (WGS) entry which is preliminary data.</text>
</comment>
<feature type="domain" description="CN hydrolase" evidence="10">
    <location>
        <begin position="215"/>
        <end position="311"/>
    </location>
</feature>
<comment type="subcellular location">
    <subcellularLocation>
        <location evidence="1">Cell membrane</location>
        <topology evidence="1">Multi-pass membrane protein</topology>
    </subcellularLocation>
</comment>
<dbReference type="Gene3D" id="3.60.110.10">
    <property type="entry name" value="Carbon-nitrogen hydrolase"/>
    <property type="match status" value="1"/>
</dbReference>
<evidence type="ECO:0000256" key="2">
    <source>
        <dbReference type="ARBA" id="ARBA00010065"/>
    </source>
</evidence>
<reference evidence="11" key="1">
    <citation type="journal article" date="2020" name="mSystems">
        <title>Genome- and Community-Level Interaction Insights into Carbon Utilization and Element Cycling Functions of Hydrothermarchaeota in Hydrothermal Sediment.</title>
        <authorList>
            <person name="Zhou Z."/>
            <person name="Liu Y."/>
            <person name="Xu W."/>
            <person name="Pan J."/>
            <person name="Luo Z.H."/>
            <person name="Li M."/>
        </authorList>
    </citation>
    <scope>NUCLEOTIDE SEQUENCE [LARGE SCALE GENOMIC DNA]</scope>
    <source>
        <strain evidence="11">HyVt-458</strain>
    </source>
</reference>
<dbReference type="GO" id="GO:0042158">
    <property type="term" value="P:lipoprotein biosynthetic process"/>
    <property type="evidence" value="ECO:0007669"/>
    <property type="project" value="InterPro"/>
</dbReference>
<dbReference type="InterPro" id="IPR004563">
    <property type="entry name" value="Apolipo_AcylTrfase"/>
</dbReference>
<dbReference type="EMBL" id="DRLF01000115">
    <property type="protein sequence ID" value="HEC05805.1"/>
    <property type="molecule type" value="Genomic_DNA"/>
</dbReference>